<keyword evidence="2" id="KW-1185">Reference proteome</keyword>
<evidence type="ECO:0000313" key="2">
    <source>
        <dbReference type="Proteomes" id="UP000433788"/>
    </source>
</evidence>
<protein>
    <recommendedName>
        <fullName evidence="3">Phasin domain-containing protein</fullName>
    </recommendedName>
</protein>
<sequence length="123" mass="14337">MNWHKQTEEMIHSWTEAQRRLVDQWLESVQGVAPGADKLKADYHRQIDAWEEAVSEMLRRQQELADSMSGSAANLDAAPELAKEWVDRSQQMMQNWTDTQMRFMQEWVEHMANQPGSSSDSSR</sequence>
<dbReference type="Proteomes" id="UP000433788">
    <property type="component" value="Unassembled WGS sequence"/>
</dbReference>
<organism evidence="1 2">
    <name type="scientific">Spiribacter salilacus</name>
    <dbReference type="NCBI Taxonomy" id="2664894"/>
    <lineage>
        <taxon>Bacteria</taxon>
        <taxon>Pseudomonadati</taxon>
        <taxon>Pseudomonadota</taxon>
        <taxon>Gammaproteobacteria</taxon>
        <taxon>Chromatiales</taxon>
        <taxon>Ectothiorhodospiraceae</taxon>
        <taxon>Spiribacter</taxon>
    </lineage>
</organism>
<evidence type="ECO:0000313" key="1">
    <source>
        <dbReference type="EMBL" id="MRH78328.1"/>
    </source>
</evidence>
<proteinExistence type="predicted"/>
<accession>A0A6N7QT69</accession>
<reference evidence="1 2" key="1">
    <citation type="submission" date="2019-11" db="EMBL/GenBank/DDBJ databases">
        <authorList>
            <person name="Zhang X.Y."/>
        </authorList>
    </citation>
    <scope>NUCLEOTIDE SEQUENCE [LARGE SCALE GENOMIC DNA]</scope>
    <source>
        <strain evidence="1 2">C176</strain>
    </source>
</reference>
<gene>
    <name evidence="1" type="ORF">GH984_06375</name>
</gene>
<comment type="caution">
    <text evidence="1">The sequence shown here is derived from an EMBL/GenBank/DDBJ whole genome shotgun (WGS) entry which is preliminary data.</text>
</comment>
<evidence type="ECO:0008006" key="3">
    <source>
        <dbReference type="Google" id="ProtNLM"/>
    </source>
</evidence>
<dbReference type="AlphaFoldDB" id="A0A6N7QT69"/>
<name>A0A6N7QT69_9GAMM</name>
<dbReference type="EMBL" id="WJPP01000003">
    <property type="protein sequence ID" value="MRH78328.1"/>
    <property type="molecule type" value="Genomic_DNA"/>
</dbReference>
<dbReference type="RefSeq" id="WP_153719379.1">
    <property type="nucleotide sequence ID" value="NZ_WJPP01000003.1"/>
</dbReference>